<keyword evidence="3" id="KW-1185">Reference proteome</keyword>
<name>A0AAV1I9L8_9CHLO</name>
<comment type="caution">
    <text evidence="2">The sequence shown here is derived from an EMBL/GenBank/DDBJ whole genome shotgun (WGS) entry which is preliminary data.</text>
</comment>
<sequence length="119" mass="12909">MGTKRSKKKRDAAKRAAEQAADGHDGGPTPPAGTAQGEQEAAGKVAGLWPQQDEILEHTKFASSYFARAEPLATSYELRAQGNDKYTSIYDGLPPTVFANRLQASIDLYRKGLVLDIPY</sequence>
<proteinExistence type="predicted"/>
<accession>A0AAV1I9L8</accession>
<reference evidence="2 3" key="1">
    <citation type="submission" date="2023-10" db="EMBL/GenBank/DDBJ databases">
        <authorList>
            <person name="Maclean D."/>
            <person name="Macfadyen A."/>
        </authorList>
    </citation>
    <scope>NUCLEOTIDE SEQUENCE [LARGE SCALE GENOMIC DNA]</scope>
</reference>
<dbReference type="EMBL" id="CAUYUE010000009">
    <property type="protein sequence ID" value="CAK0784066.1"/>
    <property type="molecule type" value="Genomic_DNA"/>
</dbReference>
<evidence type="ECO:0000256" key="1">
    <source>
        <dbReference type="SAM" id="MobiDB-lite"/>
    </source>
</evidence>
<evidence type="ECO:0000313" key="2">
    <source>
        <dbReference type="EMBL" id="CAK0784066.1"/>
    </source>
</evidence>
<feature type="region of interest" description="Disordered" evidence="1">
    <location>
        <begin position="1"/>
        <end position="49"/>
    </location>
</feature>
<gene>
    <name evidence="2" type="ORF">CVIRNUC_007269</name>
</gene>
<feature type="compositionally biased region" description="Basic and acidic residues" evidence="1">
    <location>
        <begin position="13"/>
        <end position="25"/>
    </location>
</feature>
<evidence type="ECO:0000313" key="3">
    <source>
        <dbReference type="Proteomes" id="UP001314263"/>
    </source>
</evidence>
<dbReference type="Proteomes" id="UP001314263">
    <property type="component" value="Unassembled WGS sequence"/>
</dbReference>
<organism evidence="2 3">
    <name type="scientific">Coccomyxa viridis</name>
    <dbReference type="NCBI Taxonomy" id="1274662"/>
    <lineage>
        <taxon>Eukaryota</taxon>
        <taxon>Viridiplantae</taxon>
        <taxon>Chlorophyta</taxon>
        <taxon>core chlorophytes</taxon>
        <taxon>Trebouxiophyceae</taxon>
        <taxon>Trebouxiophyceae incertae sedis</taxon>
        <taxon>Coccomyxaceae</taxon>
        <taxon>Coccomyxa</taxon>
    </lineage>
</organism>
<protein>
    <submittedName>
        <fullName evidence="2">Uncharacterized protein</fullName>
    </submittedName>
</protein>
<feature type="compositionally biased region" description="Low complexity" evidence="1">
    <location>
        <begin position="32"/>
        <end position="43"/>
    </location>
</feature>
<feature type="compositionally biased region" description="Basic residues" evidence="1">
    <location>
        <begin position="1"/>
        <end position="12"/>
    </location>
</feature>
<dbReference type="AlphaFoldDB" id="A0AAV1I9L8"/>